<dbReference type="PROSITE" id="PS00409">
    <property type="entry name" value="PROKAR_NTER_METHYL"/>
    <property type="match status" value="1"/>
</dbReference>
<feature type="region of interest" description="Disordered" evidence="1">
    <location>
        <begin position="387"/>
        <end position="410"/>
    </location>
</feature>
<evidence type="ECO:0000259" key="2">
    <source>
        <dbReference type="Pfam" id="PF07596"/>
    </source>
</evidence>
<accession>A0A517SP02</accession>
<dbReference type="InterPro" id="IPR012902">
    <property type="entry name" value="N_methyl_site"/>
</dbReference>
<dbReference type="EMBL" id="CP036272">
    <property type="protein sequence ID" value="QDT57855.1"/>
    <property type="molecule type" value="Genomic_DNA"/>
</dbReference>
<dbReference type="OrthoDB" id="241541at2"/>
<sequence length="410" mass="44604">MTQPTKRQGFTLVELLVVIAIIGILVGLLLPAVQAAREAARRMSCSNNFHNIGIAMHDYHAAFNQLPTNMTGTGRSYVNPISNLSNRMRLSFMVPLLPYMEQQPMWERISKGYGTWPPMGPAPWIRQFDPWASQIPLLRCPSDPGEGAQLGRCNYAASYGDTFNYAWSGGKNERGYSQNNNSTNTSQDFDENWMVTRALAGQRGFFRARTKMRFRDILDGTSNTIACAEICTSLAQREVKADYARNLGSILQPGAGEHIGVPINCRNGGHIDPERPAFYDPSATINNGINNGRGARWADGRIAYMGVQTILPPNSASCVRNNSDGNHGFFTAGSRHPGGCHVLWGDGGVTFITESVDTGDLNQPTVCRSPSASPNVQGVESPYGLWGAAGTRANGETKQLNGDSGDQIVN</sequence>
<dbReference type="InterPro" id="IPR011453">
    <property type="entry name" value="DUF1559"/>
</dbReference>
<dbReference type="Pfam" id="PF07596">
    <property type="entry name" value="SBP_bac_10"/>
    <property type="match status" value="1"/>
</dbReference>
<dbReference type="InterPro" id="IPR027558">
    <property type="entry name" value="Pre_pil_HX9DG_C"/>
</dbReference>
<evidence type="ECO:0000313" key="4">
    <source>
        <dbReference type="Proteomes" id="UP000315003"/>
    </source>
</evidence>
<dbReference type="NCBIfam" id="TIGR04294">
    <property type="entry name" value="pre_pil_HX9DG"/>
    <property type="match status" value="1"/>
</dbReference>
<feature type="compositionally biased region" description="Polar residues" evidence="1">
    <location>
        <begin position="394"/>
        <end position="410"/>
    </location>
</feature>
<reference evidence="3 4" key="1">
    <citation type="submission" date="2019-02" db="EMBL/GenBank/DDBJ databases">
        <title>Deep-cultivation of Planctomycetes and their phenomic and genomic characterization uncovers novel biology.</title>
        <authorList>
            <person name="Wiegand S."/>
            <person name="Jogler M."/>
            <person name="Boedeker C."/>
            <person name="Pinto D."/>
            <person name="Vollmers J."/>
            <person name="Rivas-Marin E."/>
            <person name="Kohn T."/>
            <person name="Peeters S.H."/>
            <person name="Heuer A."/>
            <person name="Rast P."/>
            <person name="Oberbeckmann S."/>
            <person name="Bunk B."/>
            <person name="Jeske O."/>
            <person name="Meyerdierks A."/>
            <person name="Storesund J.E."/>
            <person name="Kallscheuer N."/>
            <person name="Luecker S."/>
            <person name="Lage O.M."/>
            <person name="Pohl T."/>
            <person name="Merkel B.J."/>
            <person name="Hornburger P."/>
            <person name="Mueller R.-W."/>
            <person name="Bruemmer F."/>
            <person name="Labrenz M."/>
            <person name="Spormann A.M."/>
            <person name="Op den Camp H."/>
            <person name="Overmann J."/>
            <person name="Amann R."/>
            <person name="Jetten M.S.M."/>
            <person name="Mascher T."/>
            <person name="Medema M.H."/>
            <person name="Devos D.P."/>
            <person name="Kaster A.-K."/>
            <person name="Ovreas L."/>
            <person name="Rohde M."/>
            <person name="Galperin M.Y."/>
            <person name="Jogler C."/>
        </authorList>
    </citation>
    <scope>NUCLEOTIDE SEQUENCE [LARGE SCALE GENOMIC DNA]</scope>
    <source>
        <strain evidence="3 4">SV_7m_r</strain>
    </source>
</reference>
<organism evidence="3 4">
    <name type="scientific">Stieleria bergensis</name>
    <dbReference type="NCBI Taxonomy" id="2528025"/>
    <lineage>
        <taxon>Bacteria</taxon>
        <taxon>Pseudomonadati</taxon>
        <taxon>Planctomycetota</taxon>
        <taxon>Planctomycetia</taxon>
        <taxon>Pirellulales</taxon>
        <taxon>Pirellulaceae</taxon>
        <taxon>Stieleria</taxon>
    </lineage>
</organism>
<feature type="domain" description="DUF1559" evidence="2">
    <location>
        <begin position="34"/>
        <end position="358"/>
    </location>
</feature>
<protein>
    <submittedName>
        <fullName evidence="3">Putative major pilin subunit</fullName>
    </submittedName>
</protein>
<name>A0A517SP02_9BACT</name>
<dbReference type="Pfam" id="PF07963">
    <property type="entry name" value="N_methyl"/>
    <property type="match status" value="1"/>
</dbReference>
<dbReference type="Gene3D" id="3.30.700.10">
    <property type="entry name" value="Glycoprotein, Type 4 Pilin"/>
    <property type="match status" value="1"/>
</dbReference>
<dbReference type="SUPFAM" id="SSF54523">
    <property type="entry name" value="Pili subunits"/>
    <property type="match status" value="1"/>
</dbReference>
<dbReference type="RefSeq" id="WP_145268604.1">
    <property type="nucleotide sequence ID" value="NZ_CP036272.1"/>
</dbReference>
<gene>
    <name evidence="3" type="ORF">SV7mr_03400</name>
</gene>
<dbReference type="PANTHER" id="PTHR30093">
    <property type="entry name" value="GENERAL SECRETION PATHWAY PROTEIN G"/>
    <property type="match status" value="1"/>
</dbReference>
<keyword evidence="4" id="KW-1185">Reference proteome</keyword>
<dbReference type="NCBIfam" id="TIGR02532">
    <property type="entry name" value="IV_pilin_GFxxxE"/>
    <property type="match status" value="1"/>
</dbReference>
<dbReference type="PANTHER" id="PTHR30093:SF2">
    <property type="entry name" value="TYPE II SECRETION SYSTEM PROTEIN H"/>
    <property type="match status" value="1"/>
</dbReference>
<evidence type="ECO:0000313" key="3">
    <source>
        <dbReference type="EMBL" id="QDT57855.1"/>
    </source>
</evidence>
<dbReference type="Proteomes" id="UP000315003">
    <property type="component" value="Chromosome"/>
</dbReference>
<dbReference type="AlphaFoldDB" id="A0A517SP02"/>
<evidence type="ECO:0000256" key="1">
    <source>
        <dbReference type="SAM" id="MobiDB-lite"/>
    </source>
</evidence>
<proteinExistence type="predicted"/>
<dbReference type="InterPro" id="IPR045584">
    <property type="entry name" value="Pilin-like"/>
</dbReference>